<dbReference type="OrthoDB" id="1453218at2"/>
<dbReference type="AlphaFoldDB" id="A0A1N7K9N6"/>
<organism evidence="2 3">
    <name type="scientific">Kaistella chaponensis</name>
    <dbReference type="NCBI Taxonomy" id="713588"/>
    <lineage>
        <taxon>Bacteria</taxon>
        <taxon>Pseudomonadati</taxon>
        <taxon>Bacteroidota</taxon>
        <taxon>Flavobacteriia</taxon>
        <taxon>Flavobacteriales</taxon>
        <taxon>Weeksellaceae</taxon>
        <taxon>Chryseobacterium group</taxon>
        <taxon>Kaistella</taxon>
    </lineage>
</organism>
<dbReference type="EMBL" id="FTOI01000003">
    <property type="protein sequence ID" value="SIS58303.1"/>
    <property type="molecule type" value="Genomic_DNA"/>
</dbReference>
<proteinExistence type="predicted"/>
<gene>
    <name evidence="2" type="ORF">SAMN05421789_10388</name>
</gene>
<name>A0A1N7K9N6_9FLAO</name>
<evidence type="ECO:0000313" key="2">
    <source>
        <dbReference type="EMBL" id="SIS58303.1"/>
    </source>
</evidence>
<accession>A0A1N7K9N6</accession>
<dbReference type="Proteomes" id="UP000185839">
    <property type="component" value="Unassembled WGS sequence"/>
</dbReference>
<sequence>MKVIKIFKFVSNLEYVHSVLEEQKIAHSIDLENGTISSDEYQESKILKIIDDLNLDEKEVEVDENFQQDFDDWHKNSLNPGYFMGGRIPFFFWNKKNYPFLLFTIFFVPIVTFFIVIFQDRMYWNFDLFSVSIFIFYLFVGISMLVQWLNYRKNLK</sequence>
<protein>
    <submittedName>
        <fullName evidence="2">Uncharacterized protein</fullName>
    </submittedName>
</protein>
<evidence type="ECO:0000313" key="3">
    <source>
        <dbReference type="Proteomes" id="UP000185839"/>
    </source>
</evidence>
<keyword evidence="3" id="KW-1185">Reference proteome</keyword>
<reference evidence="3" key="1">
    <citation type="submission" date="2017-01" db="EMBL/GenBank/DDBJ databases">
        <authorList>
            <person name="Varghese N."/>
            <person name="Submissions S."/>
        </authorList>
    </citation>
    <scope>NUCLEOTIDE SEQUENCE [LARGE SCALE GENOMIC DNA]</scope>
    <source>
        <strain evidence="3">DSM 23145</strain>
    </source>
</reference>
<keyword evidence="1" id="KW-1133">Transmembrane helix</keyword>
<keyword evidence="1" id="KW-0812">Transmembrane</keyword>
<feature type="transmembrane region" description="Helical" evidence="1">
    <location>
        <begin position="100"/>
        <end position="119"/>
    </location>
</feature>
<evidence type="ECO:0000256" key="1">
    <source>
        <dbReference type="SAM" id="Phobius"/>
    </source>
</evidence>
<feature type="transmembrane region" description="Helical" evidence="1">
    <location>
        <begin position="131"/>
        <end position="151"/>
    </location>
</feature>
<dbReference type="RefSeq" id="WP_076385641.1">
    <property type="nucleotide sequence ID" value="NZ_FTOI01000003.1"/>
</dbReference>
<keyword evidence="1" id="KW-0472">Membrane</keyword>